<evidence type="ECO:0000313" key="2">
    <source>
        <dbReference type="Proteomes" id="UP001489719"/>
    </source>
</evidence>
<comment type="caution">
    <text evidence="1">The sequence shown here is derived from an EMBL/GenBank/DDBJ whole genome shotgun (WGS) entry which is preliminary data.</text>
</comment>
<dbReference type="Proteomes" id="UP001489719">
    <property type="component" value="Unassembled WGS sequence"/>
</dbReference>
<reference evidence="2" key="1">
    <citation type="journal article" date="2024" name="Front. Bioeng. Biotechnol.">
        <title>Genome-scale model development and genomic sequencing of the oleaginous clade Lipomyces.</title>
        <authorList>
            <person name="Czajka J.J."/>
            <person name="Han Y."/>
            <person name="Kim J."/>
            <person name="Mondo S.J."/>
            <person name="Hofstad B.A."/>
            <person name="Robles A."/>
            <person name="Haridas S."/>
            <person name="Riley R."/>
            <person name="LaButti K."/>
            <person name="Pangilinan J."/>
            <person name="Andreopoulos W."/>
            <person name="Lipzen A."/>
            <person name="Yan J."/>
            <person name="Wang M."/>
            <person name="Ng V."/>
            <person name="Grigoriev I.V."/>
            <person name="Spatafora J.W."/>
            <person name="Magnuson J.K."/>
            <person name="Baker S.E."/>
            <person name="Pomraning K.R."/>
        </authorList>
    </citation>
    <scope>NUCLEOTIDE SEQUENCE [LARGE SCALE GENOMIC DNA]</scope>
    <source>
        <strain evidence="2">CBS 10300</strain>
    </source>
</reference>
<gene>
    <name evidence="1" type="ORF">V1517DRAFT_333177</name>
</gene>
<keyword evidence="2" id="KW-1185">Reference proteome</keyword>
<name>A0ACC3TE46_9ASCO</name>
<sequence length="547" mass="60589">MSAFDDDDLFTDLYADDDSAPIADVSATTASNVATRSADLNGHTAETRGSTYAEVSLPLVEIDNAHRSDSYDVDDRAELGNDEALAADRSETEEYSNQDEVSKEDGKMFIGGLNWDTTDETLFKYFSQFGEVTECQIMREATTGRSRGFAFLTFKDSKCVNTVMVKEHILDGKIIDPKRAIPKEEQEKTSKIFVGGVSPLVTEAEFRNVFSRFGRILDCSLMLDKDTGRSRGFGFITFESDSGVDNTLANCPLMIGGKMVEVKKAQPRGRDEYGNNDSHRLQYANYDEDYSTQQDQSGQGFNGDLADPFYANGMTPSMLAKYWHRMQTYVVALQQIQASGMNAFPSYSHAQGYGSEVQVSVRNSQAQPYYPGRVYDAPGFSDSAVGLSYEDDKAGDVAHQNENSKPITTGSVNDRLEVSNHNDSKERESLPHITQSTSPIPPLQRQTQQSIPDPETKTTVTEERQNTPDGTNVVPQPYQSHLQNYSNYQPNIPSGPRSYRSQYQVGVPPTGPRQGGYMYNRGRGSVSRGRGGYVNRGSASGYFPYAR</sequence>
<evidence type="ECO:0000313" key="1">
    <source>
        <dbReference type="EMBL" id="KAK9319240.1"/>
    </source>
</evidence>
<protein>
    <submittedName>
        <fullName evidence="1">Uncharacterized protein</fullName>
    </submittedName>
</protein>
<proteinExistence type="predicted"/>
<accession>A0ACC3TE46</accession>
<dbReference type="EMBL" id="MU970208">
    <property type="protein sequence ID" value="KAK9319240.1"/>
    <property type="molecule type" value="Genomic_DNA"/>
</dbReference>
<organism evidence="1 2">
    <name type="scientific">Lipomyces orientalis</name>
    <dbReference type="NCBI Taxonomy" id="1233043"/>
    <lineage>
        <taxon>Eukaryota</taxon>
        <taxon>Fungi</taxon>
        <taxon>Dikarya</taxon>
        <taxon>Ascomycota</taxon>
        <taxon>Saccharomycotina</taxon>
        <taxon>Lipomycetes</taxon>
        <taxon>Lipomycetales</taxon>
        <taxon>Lipomycetaceae</taxon>
        <taxon>Lipomyces</taxon>
    </lineage>
</organism>